<sequence>MRVVLACMQRGDAWHRTDYQHTTIAANVRWQAFACVVFRHGDRICVNVFFSLHRATTAFSGAFLNKRNFSGPQVGVDSDFWE</sequence>
<evidence type="ECO:0000313" key="1">
    <source>
        <dbReference type="EMBL" id="MFO3705112.1"/>
    </source>
</evidence>
<dbReference type="RefSeq" id="WP_244183620.1">
    <property type="nucleotide sequence ID" value="NZ_JBJGBS010000030.1"/>
</dbReference>
<keyword evidence="2" id="KW-1185">Reference proteome</keyword>
<reference evidence="1 2" key="1">
    <citation type="submission" date="2024-11" db="EMBL/GenBank/DDBJ databases">
        <title>Genome sequencing of Xanthomonas codiaei.</title>
        <authorList>
            <person name="Studholme D.J."/>
        </authorList>
    </citation>
    <scope>NUCLEOTIDE SEQUENCE [LARGE SCALE GENOMIC DNA]</scope>
    <source>
        <strain evidence="1 2">NCPPB 4350</strain>
    </source>
</reference>
<organism evidence="1 2">
    <name type="scientific">Xanthomonas codiaei</name>
    <dbReference type="NCBI Taxonomy" id="56463"/>
    <lineage>
        <taxon>Bacteria</taxon>
        <taxon>Pseudomonadati</taxon>
        <taxon>Pseudomonadota</taxon>
        <taxon>Gammaproteobacteria</taxon>
        <taxon>Lysobacterales</taxon>
        <taxon>Lysobacteraceae</taxon>
        <taxon>Xanthomonas</taxon>
    </lineage>
</organism>
<dbReference type="Proteomes" id="UP001637990">
    <property type="component" value="Unassembled WGS sequence"/>
</dbReference>
<evidence type="ECO:0000313" key="2">
    <source>
        <dbReference type="Proteomes" id="UP001637990"/>
    </source>
</evidence>
<comment type="caution">
    <text evidence="1">The sequence shown here is derived from an EMBL/GenBank/DDBJ whole genome shotgun (WGS) entry which is preliminary data.</text>
</comment>
<proteinExistence type="predicted"/>
<dbReference type="EMBL" id="JBJGBS010000030">
    <property type="protein sequence ID" value="MFO3705112.1"/>
    <property type="molecule type" value="Genomic_DNA"/>
</dbReference>
<accession>A0ABW9MJZ9</accession>
<gene>
    <name evidence="1" type="ORF">ACI6Q5_08990</name>
</gene>
<name>A0ABW9MJZ9_9XANT</name>
<protein>
    <submittedName>
        <fullName evidence="1">Uncharacterized protein</fullName>
    </submittedName>
</protein>